<reference evidence="10" key="1">
    <citation type="submission" date="2020-12" db="EMBL/GenBank/DDBJ databases">
        <title>Oil enriched cultivation method for isolating marine PHA-producing bacteria.</title>
        <authorList>
            <person name="Zheng W."/>
            <person name="Yu S."/>
            <person name="Huang Y."/>
        </authorList>
    </citation>
    <scope>NUCLEOTIDE SEQUENCE</scope>
    <source>
        <strain evidence="10">SY-2-12</strain>
    </source>
</reference>
<evidence type="ECO:0000256" key="1">
    <source>
        <dbReference type="ARBA" id="ARBA00003456"/>
    </source>
</evidence>
<evidence type="ECO:0000256" key="3">
    <source>
        <dbReference type="ARBA" id="ARBA00007681"/>
    </source>
</evidence>
<dbReference type="PANTHER" id="PTHR11693">
    <property type="entry name" value="ATP SYNTHASE GAMMA CHAIN"/>
    <property type="match status" value="1"/>
</dbReference>
<evidence type="ECO:0000256" key="5">
    <source>
        <dbReference type="ARBA" id="ARBA00022781"/>
    </source>
</evidence>
<keyword evidence="6" id="KW-0406">Ion transport</keyword>
<dbReference type="Gene3D" id="3.40.1380.10">
    <property type="match status" value="1"/>
</dbReference>
<proteinExistence type="inferred from homology"/>
<dbReference type="AlphaFoldDB" id="A0A939EGL4"/>
<dbReference type="Gene3D" id="1.10.287.80">
    <property type="entry name" value="ATP synthase, gamma subunit, helix hairpin domain"/>
    <property type="match status" value="1"/>
</dbReference>
<evidence type="ECO:0000313" key="11">
    <source>
        <dbReference type="Proteomes" id="UP000664096"/>
    </source>
</evidence>
<comment type="function">
    <text evidence="1">Produces ATP from ADP in the presence of a proton gradient across the membrane. The gamma chain is believed to be important in regulating ATPase activity and the flow of protons through the CF(0) complex.</text>
</comment>
<dbReference type="Proteomes" id="UP000664096">
    <property type="component" value="Unassembled WGS sequence"/>
</dbReference>
<dbReference type="GO" id="GO:0046933">
    <property type="term" value="F:proton-transporting ATP synthase activity, rotational mechanism"/>
    <property type="evidence" value="ECO:0007669"/>
    <property type="project" value="InterPro"/>
</dbReference>
<dbReference type="PANTHER" id="PTHR11693:SF22">
    <property type="entry name" value="ATP SYNTHASE SUBUNIT GAMMA, MITOCHONDRIAL"/>
    <property type="match status" value="1"/>
</dbReference>
<evidence type="ECO:0000256" key="7">
    <source>
        <dbReference type="ARBA" id="ARBA00023136"/>
    </source>
</evidence>
<dbReference type="EMBL" id="JAEKJZ010000002">
    <property type="protein sequence ID" value="MBN9671380.1"/>
    <property type="molecule type" value="Genomic_DNA"/>
</dbReference>
<comment type="caution">
    <text evidence="10">The sequence shown here is derived from an EMBL/GenBank/DDBJ whole genome shotgun (WGS) entry which is preliminary data.</text>
</comment>
<protein>
    <submittedName>
        <fullName evidence="10">F0F1 ATP synthase subunit gamma</fullName>
    </submittedName>
</protein>
<dbReference type="SUPFAM" id="SSF52943">
    <property type="entry name" value="ATP synthase (F1-ATPase), gamma subunit"/>
    <property type="match status" value="1"/>
</dbReference>
<comment type="subcellular location">
    <subcellularLocation>
        <location evidence="2">Membrane</location>
        <topology evidence="2">Peripheral membrane protein</topology>
    </subcellularLocation>
</comment>
<keyword evidence="5" id="KW-0375">Hydrogen ion transport</keyword>
<evidence type="ECO:0000256" key="9">
    <source>
        <dbReference type="ARBA" id="ARBA00023310"/>
    </source>
</evidence>
<keyword evidence="9" id="KW-0066">ATP synthesis</keyword>
<organism evidence="10 11">
    <name type="scientific">Roseibium aggregatum</name>
    <dbReference type="NCBI Taxonomy" id="187304"/>
    <lineage>
        <taxon>Bacteria</taxon>
        <taxon>Pseudomonadati</taxon>
        <taxon>Pseudomonadota</taxon>
        <taxon>Alphaproteobacteria</taxon>
        <taxon>Hyphomicrobiales</taxon>
        <taxon>Stappiaceae</taxon>
        <taxon>Roseibium</taxon>
    </lineage>
</organism>
<evidence type="ECO:0000256" key="6">
    <source>
        <dbReference type="ARBA" id="ARBA00023065"/>
    </source>
</evidence>
<keyword evidence="7" id="KW-0472">Membrane</keyword>
<evidence type="ECO:0000256" key="2">
    <source>
        <dbReference type="ARBA" id="ARBA00004170"/>
    </source>
</evidence>
<gene>
    <name evidence="10" type="ORF">JF539_13615</name>
</gene>
<dbReference type="InterPro" id="IPR035968">
    <property type="entry name" value="ATP_synth_F1_ATPase_gsu"/>
</dbReference>
<evidence type="ECO:0000256" key="8">
    <source>
        <dbReference type="ARBA" id="ARBA00023196"/>
    </source>
</evidence>
<sequence length="289" mass="31252">MTGRLAEVEARMETVNKLSAVIGAMRGIAAARTQEANRHLESIRTYADTIGDAIGQALAFLPGACAPLSDGAADGAGRRAIVVFCAEQGFAGAFSRRVLDLARETMRLSPQDGHDLLIVGSRGLPDVEEAGLEVAWSTPMISHPKKAGGLAGRITEAIYERLASREISEVSVIHSLPGPPGEDDLLIKRLVPFDFSRFPAARHVIAPRLTLPPEQLFTRLAEEYVFAELSEAVVLSFAAENEARMRAMIAAHDNVTETLTDLTASARRLRQEEITNEIVELATGSQKER</sequence>
<dbReference type="PRINTS" id="PR00126">
    <property type="entry name" value="ATPASEGAMMA"/>
</dbReference>
<dbReference type="RefSeq" id="WP_207141215.1">
    <property type="nucleotide sequence ID" value="NZ_JAEKJZ010000002.1"/>
</dbReference>
<dbReference type="InterPro" id="IPR000131">
    <property type="entry name" value="ATP_synth_F1_gsu"/>
</dbReference>
<evidence type="ECO:0000256" key="4">
    <source>
        <dbReference type="ARBA" id="ARBA00022448"/>
    </source>
</evidence>
<evidence type="ECO:0000313" key="10">
    <source>
        <dbReference type="EMBL" id="MBN9671380.1"/>
    </source>
</evidence>
<keyword evidence="4" id="KW-0813">Transport</keyword>
<comment type="similarity">
    <text evidence="3">Belongs to the ATPase gamma chain family.</text>
</comment>
<accession>A0A939EGL4</accession>
<dbReference type="Pfam" id="PF00231">
    <property type="entry name" value="ATP-synt"/>
    <property type="match status" value="1"/>
</dbReference>
<dbReference type="GO" id="GO:0045259">
    <property type="term" value="C:proton-transporting ATP synthase complex"/>
    <property type="evidence" value="ECO:0007669"/>
    <property type="project" value="UniProtKB-KW"/>
</dbReference>
<keyword evidence="8" id="KW-0139">CF(1)</keyword>
<name>A0A939EGL4_9HYPH</name>